<evidence type="ECO:0000256" key="1">
    <source>
        <dbReference type="ARBA" id="ARBA00006512"/>
    </source>
</evidence>
<dbReference type="PANTHER" id="PTHR30121">
    <property type="entry name" value="UNCHARACTERIZED PROTEIN YJGR-RELATED"/>
    <property type="match status" value="1"/>
</dbReference>
<dbReference type="AlphaFoldDB" id="G5QCI3"/>
<comment type="caution">
    <text evidence="5">The sequence shown here is derived from an EMBL/GenBank/DDBJ whole genome shotgun (WGS) entry which is preliminary data.</text>
</comment>
<evidence type="ECO:0000313" key="6">
    <source>
        <dbReference type="Proteomes" id="UP000003221"/>
    </source>
</evidence>
<dbReference type="InterPro" id="IPR027417">
    <property type="entry name" value="P-loop_NTPase"/>
</dbReference>
<evidence type="ECO:0000259" key="4">
    <source>
        <dbReference type="Pfam" id="PF03135"/>
    </source>
</evidence>
<sequence length="871" mass="99811">MVALLKPKTFRDEPSVNEKYLQHSQHLDDYIISMRNGDLLAFFKVDGRTHDCASDRELITWNDDLNTLIKSFGTDHVEVWSHEYHHQSKEYPDSEFTQFFPRYLDEYNRRLQTGSNQMVNDLYLTVLYRQIGDYLTVLYRQIGQIGDKTQKFLAKFERPSADELAQMQAEAFTGMEEVCEQIMEGMKGYGIKRLGIYYRDKNGEEIALTDAEEKQSLLEVDEADIFDEPVMLNVADTVPPTAHAYSKALEFLYFLVNLEWSIVPVCRDRIGSYIMENRVVSSVWGDIVQVRTLDSNFYTTAIEIRDYEKNTEPGQFNLLKEADFEYLLTQTFSCISEASAKTLLERQEKSMMETGDRSQSQLEQLNTALDMLLSKEIVMGYHHATIHVFDTDQRAVQRKARKAKVMLSQCGFVGGGVGLASEAAYFAKIPGNQKWAPRPTPINSWNFFHFSPYHNFMRGKPDNNPWGPAVTMFRTANGTPLYFNFHVTPLEERSIGKRPLGHMLLTGTSGEGKTTLLDFLLCQCMKFNPRMFCYDRDRGMEPFIRSVGGYYKVLQQGVKTNFSPLKQKGTPRNIATTKNIMRVCAEITNNGPLDKDMGMELNKAVDAVMGEHSLIPVEARDITRLKGYITHPYLKDLINDWTNDGQYGWLFDNGEDALDLDAHDIFGFDLTEFIAAEGEIPSPARTPLLMYLLYRIRNSIDGKRRVIQCFDEFHAYLDDPVLKLEIKRGIKTDRKKDAIYLFSTQEPNDALASSIGKTVMSQTPSKICLRDPDASRKDYSFLTDAEFEVMSKIPEHSRQFLVKQGSQSALATFNLNINGSNTPERDEIEKNNIISILSGEPQNAELAEELIGKYGPEPENWIEEYWRLCRH</sequence>
<organism evidence="5 6">
    <name type="scientific">Salmonella enterica subsp. enterica serovar Montevideo str. S5-403</name>
    <dbReference type="NCBI Taxonomy" id="913242"/>
    <lineage>
        <taxon>Bacteria</taxon>
        <taxon>Pseudomonadati</taxon>
        <taxon>Pseudomonadota</taxon>
        <taxon>Gammaproteobacteria</taxon>
        <taxon>Enterobacterales</taxon>
        <taxon>Enterobacteriaceae</taxon>
        <taxon>Salmonella</taxon>
    </lineage>
</organism>
<keyword evidence="2" id="KW-0547">Nucleotide-binding</keyword>
<dbReference type="EMBL" id="AFCS01001424">
    <property type="protein sequence ID" value="EHC71374.1"/>
    <property type="molecule type" value="Genomic_DNA"/>
</dbReference>
<dbReference type="PATRIC" id="fig|913242.3.peg.5520"/>
<dbReference type="InterPro" id="IPR051162">
    <property type="entry name" value="T4SS_component"/>
</dbReference>
<dbReference type="Proteomes" id="UP000003221">
    <property type="component" value="Unassembled WGS sequence"/>
</dbReference>
<evidence type="ECO:0000313" key="5">
    <source>
        <dbReference type="EMBL" id="EHC71374.1"/>
    </source>
</evidence>
<dbReference type="SUPFAM" id="SSF52540">
    <property type="entry name" value="P-loop containing nucleoside triphosphate hydrolases"/>
    <property type="match status" value="1"/>
</dbReference>
<reference evidence="5 6" key="1">
    <citation type="journal article" date="2011" name="BMC Genomics">
        <title>Genome sequencing reveals diversification of virulence factor content and possible host adaptation in distinct subpopulations of Salmonella enterica.</title>
        <authorList>
            <person name="den Bakker H.C."/>
            <person name="Moreno Switt A.I."/>
            <person name="Govoni G."/>
            <person name="Cummings C.A."/>
            <person name="Ranieri M.L."/>
            <person name="Degoricija L."/>
            <person name="Hoelzer K."/>
            <person name="Rodriguez-Rivera L.D."/>
            <person name="Brown S."/>
            <person name="Bolchacova E."/>
            <person name="Furtado M.R."/>
            <person name="Wiedmann M."/>
        </authorList>
    </citation>
    <scope>NUCLEOTIDE SEQUENCE [LARGE SCALE GENOMIC DNA]</scope>
    <source>
        <strain evidence="5 6">S5-403</strain>
    </source>
</reference>
<proteinExistence type="inferred from homology"/>
<comment type="similarity">
    <text evidence="1">Belongs to the TrbE/VirB4 family.</text>
</comment>
<keyword evidence="3" id="KW-0067">ATP-binding</keyword>
<dbReference type="FunFam" id="3.40.50.300:FF:001200">
    <property type="entry name" value="Conjugal transfer protein TraB"/>
    <property type="match status" value="1"/>
</dbReference>
<dbReference type="NCBIfam" id="TIGR00929">
    <property type="entry name" value="VirB4_CagE"/>
    <property type="match status" value="1"/>
</dbReference>
<name>G5QCI3_SALMO</name>
<accession>G5QCI3</accession>
<dbReference type="PANTHER" id="PTHR30121:SF12">
    <property type="entry name" value="TYPE IV SECRETION SYSTEM PROTEIN CAGE"/>
    <property type="match status" value="1"/>
</dbReference>
<gene>
    <name evidence="5" type="ORF">LTSEMON_6418</name>
</gene>
<dbReference type="Gene3D" id="3.40.50.300">
    <property type="entry name" value="P-loop containing nucleotide triphosphate hydrolases"/>
    <property type="match status" value="2"/>
</dbReference>
<dbReference type="InterPro" id="IPR004346">
    <property type="entry name" value="CagE_TrbE_VirB"/>
</dbReference>
<evidence type="ECO:0000256" key="2">
    <source>
        <dbReference type="ARBA" id="ARBA00022741"/>
    </source>
</evidence>
<protein>
    <submittedName>
        <fullName evidence="5">Type IV secretion complex and secretion of T-DNA complex VirB4</fullName>
    </submittedName>
</protein>
<dbReference type="GO" id="GO:0005524">
    <property type="term" value="F:ATP binding"/>
    <property type="evidence" value="ECO:0007669"/>
    <property type="project" value="UniProtKB-KW"/>
</dbReference>
<dbReference type="Pfam" id="PF03135">
    <property type="entry name" value="CagE_TrbE_VirB"/>
    <property type="match status" value="1"/>
</dbReference>
<dbReference type="InterPro" id="IPR018145">
    <property type="entry name" value="CagE_TrbE_VirB_cntrl_dom"/>
</dbReference>
<feature type="domain" description="CagE TrbE VirB component of type IV transporter system central" evidence="4">
    <location>
        <begin position="242"/>
        <end position="438"/>
    </location>
</feature>
<evidence type="ECO:0000256" key="3">
    <source>
        <dbReference type="ARBA" id="ARBA00022840"/>
    </source>
</evidence>